<dbReference type="EMBL" id="LAZR01014924">
    <property type="protein sequence ID" value="KKM15366.1"/>
    <property type="molecule type" value="Genomic_DNA"/>
</dbReference>
<proteinExistence type="predicted"/>
<dbReference type="AlphaFoldDB" id="A0A0F9HIZ0"/>
<organism evidence="1">
    <name type="scientific">marine sediment metagenome</name>
    <dbReference type="NCBI Taxonomy" id="412755"/>
    <lineage>
        <taxon>unclassified sequences</taxon>
        <taxon>metagenomes</taxon>
        <taxon>ecological metagenomes</taxon>
    </lineage>
</organism>
<protein>
    <submittedName>
        <fullName evidence="1">Uncharacterized protein</fullName>
    </submittedName>
</protein>
<gene>
    <name evidence="1" type="ORF">LCGC14_1696820</name>
</gene>
<name>A0A0F9HIZ0_9ZZZZ</name>
<sequence>MSNKQLKCVWNMGTDCTDDVDEIEFFSSQIKVPVCSNHIEQHKFVMILHKNDYDVEEILQQSPDYRKGEVLVLKLSGLDKCDVDL</sequence>
<reference evidence="1" key="1">
    <citation type="journal article" date="2015" name="Nature">
        <title>Complex archaea that bridge the gap between prokaryotes and eukaryotes.</title>
        <authorList>
            <person name="Spang A."/>
            <person name="Saw J.H."/>
            <person name="Jorgensen S.L."/>
            <person name="Zaremba-Niedzwiedzka K."/>
            <person name="Martijn J."/>
            <person name="Lind A.E."/>
            <person name="van Eijk R."/>
            <person name="Schleper C."/>
            <person name="Guy L."/>
            <person name="Ettema T.J."/>
        </authorList>
    </citation>
    <scope>NUCLEOTIDE SEQUENCE</scope>
</reference>
<accession>A0A0F9HIZ0</accession>
<evidence type="ECO:0000313" key="1">
    <source>
        <dbReference type="EMBL" id="KKM15366.1"/>
    </source>
</evidence>
<comment type="caution">
    <text evidence="1">The sequence shown here is derived from an EMBL/GenBank/DDBJ whole genome shotgun (WGS) entry which is preliminary data.</text>
</comment>